<reference evidence="3" key="1">
    <citation type="submission" date="2022-11" db="EMBL/GenBank/DDBJ databases">
        <authorList>
            <person name="Morgan W.R."/>
            <person name="Tartar A."/>
        </authorList>
    </citation>
    <scope>NUCLEOTIDE SEQUENCE</scope>
    <source>
        <strain evidence="3">ARSEF 373</strain>
    </source>
</reference>
<dbReference type="PANTHER" id="PTHR12233">
    <property type="entry name" value="VACUOLAR PROTEIN SORTING 26 RELATED"/>
    <property type="match status" value="1"/>
</dbReference>
<evidence type="ECO:0000313" key="3">
    <source>
        <dbReference type="EMBL" id="DAZ98876.1"/>
    </source>
</evidence>
<sequence length="799" mass="90515">MDSDYDHDYEADEDASKVLQRNVDAHQDLITNAEARLDKQDPAQTSDCKASLSHALAIEPEIEEADSSPDDGVALPLPTPTVGIRVKEKDMSSRKRRLGKDPQIQILTRKVNQYKKLKAELRHQLSKYYSNEAIGFLENKVKEKQLHVELLVSENKSLLNQQRLLERQLEELQDSANSFPQKAYSMREELRICKEKLRQYREKQKVMDEKAFKMHQQIVDLAAKNKGYCDRIRIMEIAMTSAAATATTSSRSESSGRPSMHEMEEIIANQEDAITRLQQKVALHKKVVKTDHSKYEKVVKQSQDAVNELRAELDSMSQQLFEKERVVRAQVLYIKKLKRSMRELSASMQSNQHLQQYTQFTTLGRDGRVALQQFSPRGHTATGPQVREALYQLGFMPSYASLREEESRMQADEAAMLNHTPSSSSVRDKSLVACTTPKAAKALGFASRATDGKENADANALHSTAEDKEKMMKRAKLMQSPTDTMVSPVSAALTTHLSTTIMGSTLDIKLNRIDRIFRPNEIVQGQVLISSPKGFAHNGISMKVEGSARLQLSAKSTGLFEAFYNSVQPMELVYFHIPVAAAGKVPLGITKFPFEFELQGIDKQPLFETYHGVYVSVKYEITVDCVRGMMKRNLHKTMEFIVEVPLREPMRDSPEEFQITPDTLDNVRRQKHTSTVPYFNITGRIHRTNCPVNLPFTGELVIEHANAPVKSVELQLIRVESVAHTEGVARDATEIQNVQIGWGDVCRQIPIPIYMIFPRLFTCPTMITNGFKVEFETNVVVLFEDGNMITENFPLTLYR</sequence>
<dbReference type="Proteomes" id="UP001146120">
    <property type="component" value="Unassembled WGS sequence"/>
</dbReference>
<dbReference type="InterPro" id="IPR014752">
    <property type="entry name" value="Arrestin-like_C"/>
</dbReference>
<comment type="similarity">
    <text evidence="1">Belongs to the VPS26 family.</text>
</comment>
<reference evidence="3" key="2">
    <citation type="journal article" date="2023" name="Microbiol Resour">
        <title>Decontamination and Annotation of the Draft Genome Sequence of the Oomycete Lagenidium giganteum ARSEF 373.</title>
        <authorList>
            <person name="Morgan W.R."/>
            <person name="Tartar A."/>
        </authorList>
    </citation>
    <scope>NUCLEOTIDE SEQUENCE</scope>
    <source>
        <strain evidence="3">ARSEF 373</strain>
    </source>
</reference>
<feature type="coiled-coil region" evidence="2">
    <location>
        <begin position="260"/>
        <end position="326"/>
    </location>
</feature>
<evidence type="ECO:0000256" key="1">
    <source>
        <dbReference type="ARBA" id="ARBA00009100"/>
    </source>
</evidence>
<gene>
    <name evidence="3" type="ORF">N0F65_002601</name>
</gene>
<evidence type="ECO:0000313" key="4">
    <source>
        <dbReference type="Proteomes" id="UP001146120"/>
    </source>
</evidence>
<accession>A0AAV2YZ83</accession>
<proteinExistence type="inferred from homology"/>
<dbReference type="FunFam" id="2.60.40.640:FF:000024">
    <property type="entry name" value="Down syndrome critical region protein 3"/>
    <property type="match status" value="1"/>
</dbReference>
<dbReference type="InterPro" id="IPR028934">
    <property type="entry name" value="Vps26-related"/>
</dbReference>
<protein>
    <submittedName>
        <fullName evidence="3">Uncharacterized protein</fullName>
    </submittedName>
</protein>
<evidence type="ECO:0000256" key="2">
    <source>
        <dbReference type="SAM" id="Coils"/>
    </source>
</evidence>
<keyword evidence="4" id="KW-1185">Reference proteome</keyword>
<feature type="coiled-coil region" evidence="2">
    <location>
        <begin position="148"/>
        <end position="175"/>
    </location>
</feature>
<dbReference type="EMBL" id="DAKRPA010000095">
    <property type="protein sequence ID" value="DAZ98876.1"/>
    <property type="molecule type" value="Genomic_DNA"/>
</dbReference>
<comment type="caution">
    <text evidence="3">The sequence shown here is derived from an EMBL/GenBank/DDBJ whole genome shotgun (WGS) entry which is preliminary data.</text>
</comment>
<organism evidence="3 4">
    <name type="scientific">Lagenidium giganteum</name>
    <dbReference type="NCBI Taxonomy" id="4803"/>
    <lineage>
        <taxon>Eukaryota</taxon>
        <taxon>Sar</taxon>
        <taxon>Stramenopiles</taxon>
        <taxon>Oomycota</taxon>
        <taxon>Peronosporomycetes</taxon>
        <taxon>Pythiales</taxon>
        <taxon>Pythiaceae</taxon>
    </lineage>
</organism>
<dbReference type="Pfam" id="PF03643">
    <property type="entry name" value="Vps26"/>
    <property type="match status" value="1"/>
</dbReference>
<dbReference type="Gene3D" id="2.60.40.640">
    <property type="match status" value="2"/>
</dbReference>
<keyword evidence="2" id="KW-0175">Coiled coil</keyword>
<dbReference type="GO" id="GO:0006886">
    <property type="term" value="P:intracellular protein transport"/>
    <property type="evidence" value="ECO:0007669"/>
    <property type="project" value="InterPro"/>
</dbReference>
<dbReference type="AlphaFoldDB" id="A0AAV2YZ83"/>
<name>A0AAV2YZ83_9STRA</name>